<keyword evidence="6" id="KW-1185">Reference proteome</keyword>
<dbReference type="EMBL" id="JBHSMX010000011">
    <property type="protein sequence ID" value="MFC5520784.1"/>
    <property type="molecule type" value="Genomic_DNA"/>
</dbReference>
<dbReference type="InterPro" id="IPR020449">
    <property type="entry name" value="Tscrpt_reg_AraC-type_HTH"/>
</dbReference>
<dbReference type="RefSeq" id="WP_339374656.1">
    <property type="nucleotide sequence ID" value="NZ_JBHSMX010000011.1"/>
</dbReference>
<keyword evidence="2" id="KW-0238">DNA-binding</keyword>
<evidence type="ECO:0000313" key="6">
    <source>
        <dbReference type="Proteomes" id="UP001596084"/>
    </source>
</evidence>
<feature type="domain" description="HTH araC/xylS-type" evidence="4">
    <location>
        <begin position="116"/>
        <end position="214"/>
    </location>
</feature>
<proteinExistence type="predicted"/>
<dbReference type="PANTHER" id="PTHR46796">
    <property type="entry name" value="HTH-TYPE TRANSCRIPTIONAL ACTIVATOR RHAS-RELATED"/>
    <property type="match status" value="1"/>
</dbReference>
<evidence type="ECO:0000256" key="1">
    <source>
        <dbReference type="ARBA" id="ARBA00023015"/>
    </source>
</evidence>
<organism evidence="5 6">
    <name type="scientific">Polaromonas jejuensis</name>
    <dbReference type="NCBI Taxonomy" id="457502"/>
    <lineage>
        <taxon>Bacteria</taxon>
        <taxon>Pseudomonadati</taxon>
        <taxon>Pseudomonadota</taxon>
        <taxon>Betaproteobacteria</taxon>
        <taxon>Burkholderiales</taxon>
        <taxon>Comamonadaceae</taxon>
        <taxon>Polaromonas</taxon>
    </lineage>
</organism>
<reference evidence="6" key="1">
    <citation type="journal article" date="2019" name="Int. J. Syst. Evol. Microbiol.">
        <title>The Global Catalogue of Microorganisms (GCM) 10K type strain sequencing project: providing services to taxonomists for standard genome sequencing and annotation.</title>
        <authorList>
            <consortium name="The Broad Institute Genomics Platform"/>
            <consortium name="The Broad Institute Genome Sequencing Center for Infectious Disease"/>
            <person name="Wu L."/>
            <person name="Ma J."/>
        </authorList>
    </citation>
    <scope>NUCLEOTIDE SEQUENCE [LARGE SCALE GENOMIC DNA]</scope>
    <source>
        <strain evidence="6">CGMCC 4.7277</strain>
    </source>
</reference>
<sequence>MSSVYLRDFSDDYRADLNGPFDFLLIEISYAFIDRTRDDMRGACSRGLERVVARVDNVLGHLAMALLPALDRPTEAEALFVDQLGLAIGTHLVGSYGGSTLPNTRKSRRLSELQESRAKELIRNHLDGSISVSDIADTCNMSRSYFIRAFCETTGQTPYQWLLSQRVDSARKLLTNSTLSLADIAFACGFADQSHFTRVFTQTLGTPPGRWRRSHS</sequence>
<dbReference type="PANTHER" id="PTHR46796:SF14">
    <property type="entry name" value="TRANSCRIPTIONAL REGULATORY PROTEIN"/>
    <property type="match status" value="1"/>
</dbReference>
<dbReference type="InterPro" id="IPR050204">
    <property type="entry name" value="AraC_XylS_family_regulators"/>
</dbReference>
<dbReference type="SMART" id="SM00342">
    <property type="entry name" value="HTH_ARAC"/>
    <property type="match status" value="1"/>
</dbReference>
<evidence type="ECO:0000313" key="5">
    <source>
        <dbReference type="EMBL" id="MFC5520784.1"/>
    </source>
</evidence>
<dbReference type="Gene3D" id="1.10.10.60">
    <property type="entry name" value="Homeodomain-like"/>
    <property type="match status" value="2"/>
</dbReference>
<dbReference type="InterPro" id="IPR018062">
    <property type="entry name" value="HTH_AraC-typ_CS"/>
</dbReference>
<dbReference type="SUPFAM" id="SSF46689">
    <property type="entry name" value="Homeodomain-like"/>
    <property type="match status" value="2"/>
</dbReference>
<keyword evidence="1" id="KW-0805">Transcription regulation</keyword>
<dbReference type="InterPro" id="IPR009057">
    <property type="entry name" value="Homeodomain-like_sf"/>
</dbReference>
<comment type="caution">
    <text evidence="5">The sequence shown here is derived from an EMBL/GenBank/DDBJ whole genome shotgun (WGS) entry which is preliminary data.</text>
</comment>
<name>A0ABW0Q7D9_9BURK</name>
<dbReference type="Pfam" id="PF12833">
    <property type="entry name" value="HTH_18"/>
    <property type="match status" value="1"/>
</dbReference>
<keyword evidence="3" id="KW-0804">Transcription</keyword>
<accession>A0ABW0Q7D9</accession>
<dbReference type="PRINTS" id="PR00032">
    <property type="entry name" value="HTHARAC"/>
</dbReference>
<protein>
    <submittedName>
        <fullName evidence="5">Helix-turn-helix domain-containing protein</fullName>
    </submittedName>
</protein>
<gene>
    <name evidence="5" type="ORF">ACFPP7_07605</name>
</gene>
<dbReference type="InterPro" id="IPR018060">
    <property type="entry name" value="HTH_AraC"/>
</dbReference>
<evidence type="ECO:0000259" key="4">
    <source>
        <dbReference type="PROSITE" id="PS01124"/>
    </source>
</evidence>
<dbReference type="PROSITE" id="PS01124">
    <property type="entry name" value="HTH_ARAC_FAMILY_2"/>
    <property type="match status" value="1"/>
</dbReference>
<dbReference type="PROSITE" id="PS00041">
    <property type="entry name" value="HTH_ARAC_FAMILY_1"/>
    <property type="match status" value="1"/>
</dbReference>
<evidence type="ECO:0000256" key="3">
    <source>
        <dbReference type="ARBA" id="ARBA00023163"/>
    </source>
</evidence>
<evidence type="ECO:0000256" key="2">
    <source>
        <dbReference type="ARBA" id="ARBA00023125"/>
    </source>
</evidence>
<dbReference type="Proteomes" id="UP001596084">
    <property type="component" value="Unassembled WGS sequence"/>
</dbReference>